<organism evidence="1 2">
    <name type="scientific">Cytobacillus mangrovibacter</name>
    <dbReference type="NCBI Taxonomy" id="3299024"/>
    <lineage>
        <taxon>Bacteria</taxon>
        <taxon>Bacillati</taxon>
        <taxon>Bacillota</taxon>
        <taxon>Bacilli</taxon>
        <taxon>Bacillales</taxon>
        <taxon>Bacillaceae</taxon>
        <taxon>Cytobacillus</taxon>
    </lineage>
</organism>
<protein>
    <submittedName>
        <fullName evidence="1">Class I SAM-dependent methyltransferase</fullName>
        <ecNumber evidence="1">2.1.1.222</ecNumber>
        <ecNumber evidence="1">2.1.1.64</ecNumber>
    </submittedName>
</protein>
<dbReference type="InterPro" id="IPR029063">
    <property type="entry name" value="SAM-dependent_MTases_sf"/>
</dbReference>
<comment type="caution">
    <text evidence="1">The sequence shown here is derived from an EMBL/GenBank/DDBJ whole genome shotgun (WGS) entry which is preliminary data.</text>
</comment>
<accession>A0ABW6K143</accession>
<dbReference type="SUPFAM" id="SSF53335">
    <property type="entry name" value="S-adenosyl-L-methionine-dependent methyltransferases"/>
    <property type="match status" value="1"/>
</dbReference>
<reference evidence="1 2" key="1">
    <citation type="submission" date="2024-08" db="EMBL/GenBank/DDBJ databases">
        <title>Two novel Cytobacillus novel species.</title>
        <authorList>
            <person name="Liu G."/>
        </authorList>
    </citation>
    <scope>NUCLEOTIDE SEQUENCE [LARGE SCALE GENOMIC DNA]</scope>
    <source>
        <strain evidence="1 2">FJAT-53684</strain>
    </source>
</reference>
<keyword evidence="1" id="KW-0489">Methyltransferase</keyword>
<dbReference type="EC" id="2.1.1.222" evidence="1"/>
<name>A0ABW6K143_9BACI</name>
<dbReference type="GO" id="GO:0061542">
    <property type="term" value="F:3-demethylubiquinol 3-O-methyltransferase activity"/>
    <property type="evidence" value="ECO:0007669"/>
    <property type="project" value="UniProtKB-EC"/>
</dbReference>
<dbReference type="Gene3D" id="2.20.25.110">
    <property type="entry name" value="S-adenosyl-L-methionine-dependent methyltransferases"/>
    <property type="match status" value="1"/>
</dbReference>
<dbReference type="RefSeq" id="WP_389221761.1">
    <property type="nucleotide sequence ID" value="NZ_JBIACJ010000009.1"/>
</dbReference>
<dbReference type="EC" id="2.1.1.64" evidence="1"/>
<evidence type="ECO:0000313" key="1">
    <source>
        <dbReference type="EMBL" id="MFE8697888.1"/>
    </source>
</evidence>
<dbReference type="EMBL" id="JBIACJ010000009">
    <property type="protein sequence ID" value="MFE8697888.1"/>
    <property type="molecule type" value="Genomic_DNA"/>
</dbReference>
<dbReference type="GO" id="GO:0102208">
    <property type="term" value="F:2-polyprenyl-6-hydroxyphenol methylase activity"/>
    <property type="evidence" value="ECO:0007669"/>
    <property type="project" value="UniProtKB-EC"/>
</dbReference>
<evidence type="ECO:0000313" key="2">
    <source>
        <dbReference type="Proteomes" id="UP001601058"/>
    </source>
</evidence>
<dbReference type="Pfam" id="PF13489">
    <property type="entry name" value="Methyltransf_23"/>
    <property type="match status" value="1"/>
</dbReference>
<dbReference type="Proteomes" id="UP001601058">
    <property type="component" value="Unassembled WGS sequence"/>
</dbReference>
<dbReference type="Gene3D" id="3.40.50.150">
    <property type="entry name" value="Vaccinia Virus protein VP39"/>
    <property type="match status" value="1"/>
</dbReference>
<keyword evidence="1" id="KW-0808">Transferase</keyword>
<dbReference type="CDD" id="cd02440">
    <property type="entry name" value="AdoMet_MTases"/>
    <property type="match status" value="1"/>
</dbReference>
<keyword evidence="2" id="KW-1185">Reference proteome</keyword>
<dbReference type="PANTHER" id="PTHR43861">
    <property type="entry name" value="TRANS-ACONITATE 2-METHYLTRANSFERASE-RELATED"/>
    <property type="match status" value="1"/>
</dbReference>
<dbReference type="GO" id="GO:0032259">
    <property type="term" value="P:methylation"/>
    <property type="evidence" value="ECO:0007669"/>
    <property type="project" value="UniProtKB-KW"/>
</dbReference>
<sequence>MPFYKVITPYYDHIFPMNDKTKQFLAANLKKGGKVLDVGAGTGNMALSLANDGFAVTATEPEEMMAGQILVKAEEGKTQINVTTKSMQQLEDFPEGFDGIYCIGNTLAHLNTLEEFSQFFQQSYKKLNENGTLIFQIVNFEKVLANQDFHFPVIKKDEFEFQRSYDLQNGKILFTTTLLVDGKSQSNTIPLYPATAAELLPLLERAGFEQINTFGNFNEAPYSIQSPALIVTAAK</sequence>
<proteinExistence type="predicted"/>
<gene>
    <name evidence="1" type="ORF">ACFYKT_16225</name>
</gene>